<sequence length="732" mass="79333">MGRAVRICRCPPHPLVLAAALTLIILPASRAETATEWKSQPTDATDANDGRWEGHVWLSDLGREAPESAEAFQRSLLSMSPSDQEPLHNGVQEAGNSSVAQGLGKSAPKDEELQSETPVDISASAGSSGTDPTTVAMRSAKSSSLEESTPGYYSTEINKDISEPSVCLSCPREGTMSATNQQTQGALEGLGSVTTHPWSADSEAFVPALSNTKKVARDAEDSEEAGSGDPSASLPESVLTYPDHAGMEHDLGGAREGTTSPTYQSANNGAKGLETAQVGVGISPDSAETDLLLGVYRDGDLSPPTPSGKSTGESIHTAPETDAESDSKGAEKPPDLWAETTMKSRGQGVQGNMDLAFLDKEEHLVTTTPPKTLKSPEPPSDQPAPDIIDTDYYDLFDIDGQGGPDDFRISPIPGVDSTKKLHDTKPSWSLSELYDDFTPFDESDFYPTTSFYADGDEEGANQDEDDEDDIEEGDDGEEEEATARVLEDENGAKPLTFTPKMPTMTKEEKPTGRQHVPQHTFILSGVDVNPKSQPDTNKDLTQMIAGDNGTECRTGYVRFNNSCKSVCDMFPMYCYNSGQCYLVENIGAFCRCNTQDYIWHKGLRCESIITDFQVMCVAVGAAALVVLLLFMMTVFFAKKLYLLKTENYKLRKRNRYRTPSELHNDNFSLSTIAEGSHPNEDPSAPHKLQEPPRSGLKDEDAFNIQNSLSPKADCEKCEPDSPEVNCLQNNLT</sequence>
<evidence type="ECO:0000313" key="6">
    <source>
        <dbReference type="EMBL" id="KAJ1098857.1"/>
    </source>
</evidence>
<feature type="signal peptide" evidence="3">
    <location>
        <begin position="1"/>
        <end position="31"/>
    </location>
</feature>
<dbReference type="GO" id="GO:0045202">
    <property type="term" value="C:synapse"/>
    <property type="evidence" value="ECO:0007669"/>
    <property type="project" value="TreeGrafter"/>
</dbReference>
<feature type="region of interest" description="Disordered" evidence="1">
    <location>
        <begin position="445"/>
        <end position="515"/>
    </location>
</feature>
<feature type="compositionally biased region" description="Acidic residues" evidence="1">
    <location>
        <begin position="454"/>
        <end position="480"/>
    </location>
</feature>
<feature type="compositionally biased region" description="Basic and acidic residues" evidence="1">
    <location>
        <begin position="481"/>
        <end position="491"/>
    </location>
</feature>
<accession>A0AAV7M5T0</accession>
<organism evidence="6 7">
    <name type="scientific">Pleurodeles waltl</name>
    <name type="common">Iberian ribbed newt</name>
    <dbReference type="NCBI Taxonomy" id="8319"/>
    <lineage>
        <taxon>Eukaryota</taxon>
        <taxon>Metazoa</taxon>
        <taxon>Chordata</taxon>
        <taxon>Craniata</taxon>
        <taxon>Vertebrata</taxon>
        <taxon>Euteleostomi</taxon>
        <taxon>Amphibia</taxon>
        <taxon>Batrachia</taxon>
        <taxon>Caudata</taxon>
        <taxon>Salamandroidea</taxon>
        <taxon>Salamandridae</taxon>
        <taxon>Pleurodelinae</taxon>
        <taxon>Pleurodeles</taxon>
    </lineage>
</organism>
<comment type="caution">
    <text evidence="6">The sequence shown here is derived from an EMBL/GenBank/DDBJ whole genome shotgun (WGS) entry which is preliminary data.</text>
</comment>
<feature type="compositionally biased region" description="Polar residues" evidence="1">
    <location>
        <begin position="124"/>
        <end position="133"/>
    </location>
</feature>
<feature type="compositionally biased region" description="Polar residues" evidence="1">
    <location>
        <begin position="257"/>
        <end position="268"/>
    </location>
</feature>
<keyword evidence="3" id="KW-0732">Signal</keyword>
<evidence type="ECO:0000256" key="2">
    <source>
        <dbReference type="SAM" id="Phobius"/>
    </source>
</evidence>
<dbReference type="Pfam" id="PF06566">
    <property type="entry name" value="Chon_Sulph_att"/>
    <property type="match status" value="1"/>
</dbReference>
<dbReference type="PANTHER" id="PTHR15381:SF1">
    <property type="entry name" value="CHONDROITIN SULFATE PROTEOGLYCAN 5"/>
    <property type="match status" value="1"/>
</dbReference>
<feature type="compositionally biased region" description="Basic and acidic residues" evidence="1">
    <location>
        <begin position="325"/>
        <end position="334"/>
    </location>
</feature>
<feature type="region of interest" description="Disordered" evidence="1">
    <location>
        <begin position="296"/>
        <end position="348"/>
    </location>
</feature>
<dbReference type="Pfam" id="PF06567">
    <property type="entry name" value="Neural_ProG_Cyt"/>
    <property type="match status" value="2"/>
</dbReference>
<feature type="compositionally biased region" description="Polar residues" evidence="1">
    <location>
        <begin position="140"/>
        <end position="156"/>
    </location>
</feature>
<feature type="region of interest" description="Disordered" evidence="1">
    <location>
        <begin position="80"/>
        <end position="157"/>
    </location>
</feature>
<dbReference type="PANTHER" id="PTHR15381">
    <property type="entry name" value="CHONDROITIN SULFATE PROTEOGLYCAN 5 -RELATED"/>
    <property type="match status" value="1"/>
</dbReference>
<feature type="region of interest" description="Disordered" evidence="1">
    <location>
        <begin position="212"/>
        <end position="268"/>
    </location>
</feature>
<evidence type="ECO:0000259" key="4">
    <source>
        <dbReference type="Pfam" id="PF06566"/>
    </source>
</evidence>
<evidence type="ECO:0000313" key="7">
    <source>
        <dbReference type="Proteomes" id="UP001066276"/>
    </source>
</evidence>
<evidence type="ECO:0000259" key="5">
    <source>
        <dbReference type="Pfam" id="PF06567"/>
    </source>
</evidence>
<protein>
    <recommendedName>
        <fullName evidence="8">Chondroitin sulfate proteoglycan 5</fullName>
    </recommendedName>
</protein>
<feature type="region of interest" description="Disordered" evidence="1">
    <location>
        <begin position="711"/>
        <end position="732"/>
    </location>
</feature>
<feature type="region of interest" description="Disordered" evidence="1">
    <location>
        <begin position="671"/>
        <end position="697"/>
    </location>
</feature>
<name>A0AAV7M5T0_PLEWA</name>
<gene>
    <name evidence="6" type="ORF">NDU88_003964</name>
</gene>
<dbReference type="Proteomes" id="UP001066276">
    <property type="component" value="Chromosome 10"/>
</dbReference>
<feature type="domain" description="Neural chondroitin sulphate proteoglycan cytoplasmic" evidence="5">
    <location>
        <begin position="640"/>
        <end position="679"/>
    </location>
</feature>
<feature type="domain" description="CSPG5 sulphate attachment" evidence="4">
    <location>
        <begin position="374"/>
        <end position="457"/>
    </location>
</feature>
<dbReference type="InterPro" id="IPR009505">
    <property type="entry name" value="Neural_ProG_Cyt"/>
</dbReference>
<keyword evidence="2" id="KW-0472">Membrane</keyword>
<dbReference type="AlphaFoldDB" id="A0AAV7M5T0"/>
<feature type="transmembrane region" description="Helical" evidence="2">
    <location>
        <begin position="612"/>
        <end position="637"/>
    </location>
</feature>
<evidence type="ECO:0000256" key="3">
    <source>
        <dbReference type="SAM" id="SignalP"/>
    </source>
</evidence>
<dbReference type="GO" id="GO:0048858">
    <property type="term" value="P:cell projection morphogenesis"/>
    <property type="evidence" value="ECO:0007669"/>
    <property type="project" value="TreeGrafter"/>
</dbReference>
<keyword evidence="2" id="KW-1133">Transmembrane helix</keyword>
<dbReference type="EMBL" id="JANPWB010000014">
    <property type="protein sequence ID" value="KAJ1098857.1"/>
    <property type="molecule type" value="Genomic_DNA"/>
</dbReference>
<feature type="region of interest" description="Disordered" evidence="1">
    <location>
        <begin position="367"/>
        <end position="388"/>
    </location>
</feature>
<evidence type="ECO:0008006" key="8">
    <source>
        <dbReference type="Google" id="ProtNLM"/>
    </source>
</evidence>
<feature type="chain" id="PRO_5043742546" description="Chondroitin sulfate proteoglycan 5" evidence="3">
    <location>
        <begin position="32"/>
        <end position="732"/>
    </location>
</feature>
<reference evidence="6" key="1">
    <citation type="journal article" date="2022" name="bioRxiv">
        <title>Sequencing and chromosome-scale assembly of the giantPleurodeles waltlgenome.</title>
        <authorList>
            <person name="Brown T."/>
            <person name="Elewa A."/>
            <person name="Iarovenko S."/>
            <person name="Subramanian E."/>
            <person name="Araus A.J."/>
            <person name="Petzold A."/>
            <person name="Susuki M."/>
            <person name="Suzuki K.-i.T."/>
            <person name="Hayashi T."/>
            <person name="Toyoda A."/>
            <person name="Oliveira C."/>
            <person name="Osipova E."/>
            <person name="Leigh N.D."/>
            <person name="Simon A."/>
            <person name="Yun M.H."/>
        </authorList>
    </citation>
    <scope>NUCLEOTIDE SEQUENCE</scope>
    <source>
        <strain evidence="6">20211129_DDA</strain>
        <tissue evidence="6">Liver</tissue>
    </source>
</reference>
<proteinExistence type="predicted"/>
<feature type="compositionally biased region" description="Basic and acidic residues" evidence="1">
    <location>
        <begin position="677"/>
        <end position="697"/>
    </location>
</feature>
<keyword evidence="2" id="KW-0812">Transmembrane</keyword>
<dbReference type="InterPro" id="IPR010555">
    <property type="entry name" value="CSPG5_S_attach_dom"/>
</dbReference>
<feature type="domain" description="Neural chondroitin sulphate proteoglycan cytoplasmic" evidence="5">
    <location>
        <begin position="680"/>
        <end position="731"/>
    </location>
</feature>
<keyword evidence="7" id="KW-1185">Reference proteome</keyword>
<evidence type="ECO:0000256" key="1">
    <source>
        <dbReference type="SAM" id="MobiDB-lite"/>
    </source>
</evidence>